<name>A0ABT6J5L9_9GAMM</name>
<gene>
    <name evidence="2" type="ORF">QFW77_02600</name>
</gene>
<protein>
    <submittedName>
        <fullName evidence="2">Uncharacterized protein</fullName>
    </submittedName>
</protein>
<comment type="caution">
    <text evidence="2">The sequence shown here is derived from an EMBL/GenBank/DDBJ whole genome shotgun (WGS) entry which is preliminary data.</text>
</comment>
<dbReference type="Proteomes" id="UP001156940">
    <property type="component" value="Unassembled WGS sequence"/>
</dbReference>
<feature type="transmembrane region" description="Helical" evidence="1">
    <location>
        <begin position="16"/>
        <end position="36"/>
    </location>
</feature>
<accession>A0ABT6J5L9</accession>
<evidence type="ECO:0000313" key="3">
    <source>
        <dbReference type="Proteomes" id="UP001156940"/>
    </source>
</evidence>
<keyword evidence="3" id="KW-1185">Reference proteome</keyword>
<keyword evidence="1" id="KW-0472">Membrane</keyword>
<feature type="transmembrane region" description="Helical" evidence="1">
    <location>
        <begin position="48"/>
        <end position="71"/>
    </location>
</feature>
<dbReference type="EMBL" id="JARXRM010000012">
    <property type="protein sequence ID" value="MDH5821885.1"/>
    <property type="molecule type" value="Genomic_DNA"/>
</dbReference>
<evidence type="ECO:0000313" key="2">
    <source>
        <dbReference type="EMBL" id="MDH5821885.1"/>
    </source>
</evidence>
<keyword evidence="1" id="KW-0812">Transmembrane</keyword>
<dbReference type="RefSeq" id="WP_280572682.1">
    <property type="nucleotide sequence ID" value="NZ_JARXRM010000012.1"/>
</dbReference>
<proteinExistence type="predicted"/>
<sequence>MAWFVYLGAQQFPPDLARLVPIAWLAGAVVAGVLAVRALRGSDGRPAAGLALAVSVPSAVFAAVFSLAALMGD</sequence>
<evidence type="ECO:0000256" key="1">
    <source>
        <dbReference type="SAM" id="Phobius"/>
    </source>
</evidence>
<keyword evidence="1" id="KW-1133">Transmembrane helix</keyword>
<organism evidence="2 3">
    <name type="scientific">Luteimonas endophytica</name>
    <dbReference type="NCBI Taxonomy" id="3042023"/>
    <lineage>
        <taxon>Bacteria</taxon>
        <taxon>Pseudomonadati</taxon>
        <taxon>Pseudomonadota</taxon>
        <taxon>Gammaproteobacteria</taxon>
        <taxon>Lysobacterales</taxon>
        <taxon>Lysobacteraceae</taxon>
        <taxon>Luteimonas</taxon>
    </lineage>
</organism>
<reference evidence="2 3" key="1">
    <citation type="submission" date="2023-04" db="EMBL/GenBank/DDBJ databases">
        <title>Luteimonas endophyticus RD2P54.</title>
        <authorList>
            <person name="Sun J.-Q."/>
        </authorList>
    </citation>
    <scope>NUCLEOTIDE SEQUENCE [LARGE SCALE GENOMIC DNA]</scope>
    <source>
        <strain evidence="2 3">RD2P54</strain>
    </source>
</reference>